<dbReference type="GO" id="GO:1990904">
    <property type="term" value="C:ribonucleoprotein complex"/>
    <property type="evidence" value="ECO:0007669"/>
    <property type="project" value="UniProtKB-KW"/>
</dbReference>
<dbReference type="HAMAP" id="MF_01369_B">
    <property type="entry name" value="Ribosomal_uL23_B"/>
    <property type="match status" value="1"/>
</dbReference>
<accession>A0A097KPB1</accession>
<evidence type="ECO:0000256" key="5">
    <source>
        <dbReference type="HAMAP-Rule" id="MF_01369"/>
    </source>
</evidence>
<dbReference type="Gene3D" id="3.30.70.330">
    <property type="match status" value="1"/>
</dbReference>
<dbReference type="InterPro" id="IPR013025">
    <property type="entry name" value="Ribosomal_uL23-like"/>
</dbReference>
<keyword evidence="6" id="KW-0934">Plastid</keyword>
<comment type="subcellular location">
    <subcellularLocation>
        <location evidence="5">Plastid</location>
        <location evidence="5">Chloroplast</location>
    </subcellularLocation>
</comment>
<keyword evidence="5" id="KW-0699">rRNA-binding</keyword>
<comment type="subunit">
    <text evidence="5">Part of the 50S ribosomal subunit.</text>
</comment>
<dbReference type="GO" id="GO:0019843">
    <property type="term" value="F:rRNA binding"/>
    <property type="evidence" value="ECO:0007669"/>
    <property type="project" value="UniProtKB-UniRule"/>
</dbReference>
<dbReference type="InterPro" id="IPR012678">
    <property type="entry name" value="Ribosomal_uL23/eL15/eS24_sf"/>
</dbReference>
<proteinExistence type="inferred from homology"/>
<dbReference type="GO" id="GO:0006412">
    <property type="term" value="P:translation"/>
    <property type="evidence" value="ECO:0007669"/>
    <property type="project" value="UniProtKB-UniRule"/>
</dbReference>
<keyword evidence="3 5" id="KW-0687">Ribonucleoprotein</keyword>
<dbReference type="PANTHER" id="PTHR11620">
    <property type="entry name" value="60S RIBOSOMAL PROTEIN L23A"/>
    <property type="match status" value="1"/>
</dbReference>
<evidence type="ECO:0000256" key="4">
    <source>
        <dbReference type="ARBA" id="ARBA00035287"/>
    </source>
</evidence>
<name>A0A097KPB1_9CHLO</name>
<geneLocation type="chloroplast" evidence="6"/>
<sequence length="85" mass="9985">MMIDLVKYLILTEKSVRLIENNQYTFDVDLRITKPQIKKLIEDFFKVQVVSVNTHRLPRTSKAQYKRVIVTLKSGDSIPIFSEEN</sequence>
<reference evidence="6" key="1">
    <citation type="journal article" date="2014" name="BMC Evol. Biol.">
        <title>Chloroplast phylogenomic analysis resolves deep-level relationships within the green algal class Trebouxiophyceae.</title>
        <authorList>
            <person name="Lemieux C."/>
            <person name="Otis C."/>
            <person name="Turmel M."/>
        </authorList>
    </citation>
    <scope>NUCLEOTIDE SEQUENCE</scope>
</reference>
<dbReference type="GO" id="GO:0005840">
    <property type="term" value="C:ribosome"/>
    <property type="evidence" value="ECO:0007669"/>
    <property type="project" value="UniProtKB-KW"/>
</dbReference>
<organism evidence="6">
    <name type="scientific">Binuclearia lauterbornii</name>
    <dbReference type="NCBI Taxonomy" id="3087189"/>
    <lineage>
        <taxon>Eukaryota</taxon>
        <taxon>Viridiplantae</taxon>
        <taxon>Chlorophyta</taxon>
        <taxon>core chlorophytes</taxon>
        <taxon>Trebouxiophyceae</taxon>
        <taxon>Chlorellales</taxon>
        <taxon>Oocystaceae</taxon>
        <taxon>Oocystaceae incertae sedis</taxon>
        <taxon>Binuclearia</taxon>
    </lineage>
</organism>
<evidence type="ECO:0000256" key="1">
    <source>
        <dbReference type="ARBA" id="ARBA00006700"/>
    </source>
</evidence>
<comment type="function">
    <text evidence="5">Binds to 23S rRNA.</text>
</comment>
<keyword evidence="2 5" id="KW-0689">Ribosomal protein</keyword>
<dbReference type="RefSeq" id="YP_009106223.1">
    <property type="nucleotide sequence ID" value="NC_025541.1"/>
</dbReference>
<dbReference type="Pfam" id="PF00276">
    <property type="entry name" value="Ribosomal_L23"/>
    <property type="match status" value="1"/>
</dbReference>
<evidence type="ECO:0000313" key="6">
    <source>
        <dbReference type="EMBL" id="AIT95038.1"/>
    </source>
</evidence>
<evidence type="ECO:0000256" key="2">
    <source>
        <dbReference type="ARBA" id="ARBA00022980"/>
    </source>
</evidence>
<dbReference type="AlphaFoldDB" id="A0A097KPB1"/>
<dbReference type="EMBL" id="KM462880">
    <property type="protein sequence ID" value="AIT95038.1"/>
    <property type="molecule type" value="Genomic_DNA"/>
</dbReference>
<dbReference type="SUPFAM" id="SSF54189">
    <property type="entry name" value="Ribosomal proteins S24e, L23 and L15e"/>
    <property type="match status" value="1"/>
</dbReference>
<keyword evidence="6" id="KW-0150">Chloroplast</keyword>
<dbReference type="GO" id="GO:0009507">
    <property type="term" value="C:chloroplast"/>
    <property type="evidence" value="ECO:0007669"/>
    <property type="project" value="UniProtKB-SubCell"/>
</dbReference>
<dbReference type="GO" id="GO:0003735">
    <property type="term" value="F:structural constituent of ribosome"/>
    <property type="evidence" value="ECO:0007669"/>
    <property type="project" value="InterPro"/>
</dbReference>
<evidence type="ECO:0000256" key="3">
    <source>
        <dbReference type="ARBA" id="ARBA00023274"/>
    </source>
</evidence>
<comment type="similarity">
    <text evidence="1 5">Belongs to the universal ribosomal protein uL23 family.</text>
</comment>
<keyword evidence="5" id="KW-0694">RNA-binding</keyword>
<dbReference type="GeneID" id="22160398"/>
<gene>
    <name evidence="5 6" type="primary">rpl23</name>
</gene>
<dbReference type="InterPro" id="IPR012677">
    <property type="entry name" value="Nucleotide-bd_a/b_plait_sf"/>
</dbReference>
<protein>
    <recommendedName>
        <fullName evidence="4 5">Large ribosomal subunit protein uL23c</fullName>
    </recommendedName>
</protein>